<proteinExistence type="predicted"/>
<comment type="caution">
    <text evidence="1">The sequence shown here is derived from an EMBL/GenBank/DDBJ whole genome shotgun (WGS) entry which is preliminary data.</text>
</comment>
<evidence type="ECO:0000313" key="2">
    <source>
        <dbReference type="Proteomes" id="UP001059596"/>
    </source>
</evidence>
<accession>A0A9Q0BUH1</accession>
<evidence type="ECO:0000313" key="1">
    <source>
        <dbReference type="EMBL" id="KAI8044390.1"/>
    </source>
</evidence>
<dbReference type="SUPFAM" id="SSF47473">
    <property type="entry name" value="EF-hand"/>
    <property type="match status" value="1"/>
</dbReference>
<organism evidence="1 2">
    <name type="scientific">Drosophila gunungcola</name>
    <name type="common">fruit fly</name>
    <dbReference type="NCBI Taxonomy" id="103775"/>
    <lineage>
        <taxon>Eukaryota</taxon>
        <taxon>Metazoa</taxon>
        <taxon>Ecdysozoa</taxon>
        <taxon>Arthropoda</taxon>
        <taxon>Hexapoda</taxon>
        <taxon>Insecta</taxon>
        <taxon>Pterygota</taxon>
        <taxon>Neoptera</taxon>
        <taxon>Endopterygota</taxon>
        <taxon>Diptera</taxon>
        <taxon>Brachycera</taxon>
        <taxon>Muscomorpha</taxon>
        <taxon>Ephydroidea</taxon>
        <taxon>Drosophilidae</taxon>
        <taxon>Drosophila</taxon>
        <taxon>Sophophora</taxon>
    </lineage>
</organism>
<protein>
    <submittedName>
        <fullName evidence="1">Uncharacterized protein</fullName>
    </submittedName>
</protein>
<gene>
    <name evidence="1" type="ORF">M5D96_000548</name>
</gene>
<dbReference type="EMBL" id="JAMKOV010000001">
    <property type="protein sequence ID" value="KAI8044390.1"/>
    <property type="molecule type" value="Genomic_DNA"/>
</dbReference>
<dbReference type="InterPro" id="IPR052603">
    <property type="entry name" value="EFCB6"/>
</dbReference>
<dbReference type="InterPro" id="IPR011992">
    <property type="entry name" value="EF-hand-dom_pair"/>
</dbReference>
<reference evidence="1" key="1">
    <citation type="journal article" date="2023" name="Genome Biol. Evol.">
        <title>Long-read-based Genome Assembly of Drosophila gunungcola Reveals Fewer Chemosensory Genes in Flower-breeding Species.</title>
        <authorList>
            <person name="Negi A."/>
            <person name="Liao B.Y."/>
            <person name="Yeh S.D."/>
        </authorList>
    </citation>
    <scope>NUCLEOTIDE SEQUENCE</scope>
    <source>
        <strain evidence="1">Sukarami</strain>
    </source>
</reference>
<sequence>MVLPIFPDACNAPKKNRNQCDILFCIQNYIYKNQVRTSEFLESYDSLKVGSITKNQFERGLSNMGVGKYLTQREMSILLERYTDPVDTNRVRWRNFADEIDTGVEEVIIYFVVYLLC</sequence>
<dbReference type="AlphaFoldDB" id="A0A9Q0BUH1"/>
<name>A0A9Q0BUH1_9MUSC</name>
<dbReference type="PANTHER" id="PTHR20875">
    <property type="entry name" value="EF-HAND CALCIUM-BINDING DOMAIN-CONTAINING PROTEIN 6-RELATED"/>
    <property type="match status" value="1"/>
</dbReference>
<dbReference type="PANTHER" id="PTHR20875:SF0">
    <property type="entry name" value="GH12158P"/>
    <property type="match status" value="1"/>
</dbReference>
<keyword evidence="2" id="KW-1185">Reference proteome</keyword>
<dbReference type="Proteomes" id="UP001059596">
    <property type="component" value="Chromosome 3R"/>
</dbReference>